<accession>A0A1I4BEH3</accession>
<organism evidence="1 2">
    <name type="scientific">Falsiroseomonas stagni DSM 19981</name>
    <dbReference type="NCBI Taxonomy" id="1123062"/>
    <lineage>
        <taxon>Bacteria</taxon>
        <taxon>Pseudomonadati</taxon>
        <taxon>Pseudomonadota</taxon>
        <taxon>Alphaproteobacteria</taxon>
        <taxon>Acetobacterales</taxon>
        <taxon>Roseomonadaceae</taxon>
        <taxon>Falsiroseomonas</taxon>
    </lineage>
</organism>
<dbReference type="AlphaFoldDB" id="A0A1I4BEH3"/>
<keyword evidence="2" id="KW-1185">Reference proteome</keyword>
<reference evidence="1 2" key="1">
    <citation type="submission" date="2016-10" db="EMBL/GenBank/DDBJ databases">
        <authorList>
            <person name="de Groot N.N."/>
        </authorList>
    </citation>
    <scope>NUCLEOTIDE SEQUENCE [LARGE SCALE GENOMIC DNA]</scope>
    <source>
        <strain evidence="1 2">DSM 19981</strain>
    </source>
</reference>
<dbReference type="Proteomes" id="UP000199473">
    <property type="component" value="Unassembled WGS sequence"/>
</dbReference>
<dbReference type="STRING" id="1123062.SAMN02745775_105179"/>
<dbReference type="EMBL" id="FOSQ01000005">
    <property type="protein sequence ID" value="SFK66396.1"/>
    <property type="molecule type" value="Genomic_DNA"/>
</dbReference>
<evidence type="ECO:0000313" key="1">
    <source>
        <dbReference type="EMBL" id="SFK66396.1"/>
    </source>
</evidence>
<dbReference type="RefSeq" id="WP_092960700.1">
    <property type="nucleotide sequence ID" value="NZ_FOSQ01000005.1"/>
</dbReference>
<gene>
    <name evidence="1" type="ORF">SAMN02745775_105179</name>
</gene>
<name>A0A1I4BEH3_9PROT</name>
<protein>
    <submittedName>
        <fullName evidence="1">Uncharacterized protein</fullName>
    </submittedName>
</protein>
<sequence length="68" mass="7108">MPRLESLPTPAGNGTGVARGAAVRFIYENDRGFLWYDVDGTGKARAPNPVVQSIGIPALNAADIPITA</sequence>
<evidence type="ECO:0000313" key="2">
    <source>
        <dbReference type="Proteomes" id="UP000199473"/>
    </source>
</evidence>
<dbReference type="OrthoDB" id="9809784at2"/>
<proteinExistence type="predicted"/>